<dbReference type="Proteomes" id="UP000198122">
    <property type="component" value="Unassembled WGS sequence"/>
</dbReference>
<dbReference type="PROSITE" id="PS01081">
    <property type="entry name" value="HTH_TETR_1"/>
    <property type="match status" value="1"/>
</dbReference>
<keyword evidence="1 2" id="KW-0238">DNA-binding</keyword>
<dbReference type="PROSITE" id="PS50977">
    <property type="entry name" value="HTH_TETR_2"/>
    <property type="match status" value="1"/>
</dbReference>
<dbReference type="PRINTS" id="PR00455">
    <property type="entry name" value="HTHTETR"/>
</dbReference>
<sequence>MPRLTPARREQQRARIVDSARRVMLRRGLAGTSMSQVIEESGLSAGAIYGYFTGKDELVAAVALEVIRRRTSTFAEIAERTPVPPPHVALGGFLAELPEPGEGALVLEIWALVGREQGLQDLGGEVFAEIARGAQHYLAAWYQQDEDLDEEQATRRATRATPALLALAQGYIVQSALLGPSARETFGDSIAALLADRPEEER</sequence>
<evidence type="ECO:0000256" key="2">
    <source>
        <dbReference type="PROSITE-ProRule" id="PRU00335"/>
    </source>
</evidence>
<dbReference type="Pfam" id="PF00440">
    <property type="entry name" value="TetR_N"/>
    <property type="match status" value="1"/>
</dbReference>
<dbReference type="SUPFAM" id="SSF46689">
    <property type="entry name" value="Homeodomain-like"/>
    <property type="match status" value="1"/>
</dbReference>
<evidence type="ECO:0000313" key="5">
    <source>
        <dbReference type="Proteomes" id="UP000198122"/>
    </source>
</evidence>
<dbReference type="EMBL" id="FYEZ01000001">
    <property type="protein sequence ID" value="SNC63302.1"/>
    <property type="molecule type" value="Genomic_DNA"/>
</dbReference>
<evidence type="ECO:0000313" key="4">
    <source>
        <dbReference type="EMBL" id="SNC63302.1"/>
    </source>
</evidence>
<dbReference type="GO" id="GO:0003700">
    <property type="term" value="F:DNA-binding transcription factor activity"/>
    <property type="evidence" value="ECO:0007669"/>
    <property type="project" value="TreeGrafter"/>
</dbReference>
<dbReference type="OrthoDB" id="5242390at2"/>
<dbReference type="RefSeq" id="WP_088817803.1">
    <property type="nucleotide sequence ID" value="NZ_FYEZ01000001.1"/>
</dbReference>
<proteinExistence type="predicted"/>
<dbReference type="GO" id="GO:0000976">
    <property type="term" value="F:transcription cis-regulatory region binding"/>
    <property type="evidence" value="ECO:0007669"/>
    <property type="project" value="TreeGrafter"/>
</dbReference>
<dbReference type="PANTHER" id="PTHR30055:SF146">
    <property type="entry name" value="HTH-TYPE TRANSCRIPTIONAL DUAL REGULATOR CECR"/>
    <property type="match status" value="1"/>
</dbReference>
<dbReference type="InterPro" id="IPR001647">
    <property type="entry name" value="HTH_TetR"/>
</dbReference>
<evidence type="ECO:0000256" key="1">
    <source>
        <dbReference type="ARBA" id="ARBA00023125"/>
    </source>
</evidence>
<protein>
    <submittedName>
        <fullName evidence="4">Transcriptional regulator, TetR family</fullName>
    </submittedName>
</protein>
<reference evidence="4 5" key="1">
    <citation type="submission" date="2017-06" db="EMBL/GenBank/DDBJ databases">
        <authorList>
            <person name="Kim H.J."/>
            <person name="Triplett B.A."/>
        </authorList>
    </citation>
    <scope>NUCLEOTIDE SEQUENCE [LARGE SCALE GENOMIC DNA]</scope>
    <source>
        <strain evidence="4 5">DSM 22179</strain>
    </source>
</reference>
<organism evidence="4 5">
    <name type="scientific">Kytococcus aerolatus</name>
    <dbReference type="NCBI Taxonomy" id="592308"/>
    <lineage>
        <taxon>Bacteria</taxon>
        <taxon>Bacillati</taxon>
        <taxon>Actinomycetota</taxon>
        <taxon>Actinomycetes</taxon>
        <taxon>Micrococcales</taxon>
        <taxon>Kytococcaceae</taxon>
        <taxon>Kytococcus</taxon>
    </lineage>
</organism>
<dbReference type="InterPro" id="IPR050109">
    <property type="entry name" value="HTH-type_TetR-like_transc_reg"/>
</dbReference>
<dbReference type="Gene3D" id="1.10.357.10">
    <property type="entry name" value="Tetracycline Repressor, domain 2"/>
    <property type="match status" value="1"/>
</dbReference>
<dbReference type="PANTHER" id="PTHR30055">
    <property type="entry name" value="HTH-TYPE TRANSCRIPTIONAL REGULATOR RUTR"/>
    <property type="match status" value="1"/>
</dbReference>
<gene>
    <name evidence="4" type="ORF">SAMN05445756_0878</name>
</gene>
<dbReference type="InterPro" id="IPR009057">
    <property type="entry name" value="Homeodomain-like_sf"/>
</dbReference>
<dbReference type="InterPro" id="IPR023772">
    <property type="entry name" value="DNA-bd_HTH_TetR-type_CS"/>
</dbReference>
<accession>A0A212TBB0</accession>
<evidence type="ECO:0000259" key="3">
    <source>
        <dbReference type="PROSITE" id="PS50977"/>
    </source>
</evidence>
<name>A0A212TBB0_9MICO</name>
<dbReference type="AlphaFoldDB" id="A0A212TBB0"/>
<feature type="DNA-binding region" description="H-T-H motif" evidence="2">
    <location>
        <begin position="33"/>
        <end position="52"/>
    </location>
</feature>
<keyword evidence="5" id="KW-1185">Reference proteome</keyword>
<feature type="domain" description="HTH tetR-type" evidence="3">
    <location>
        <begin position="10"/>
        <end position="70"/>
    </location>
</feature>